<name>A0AA88VB49_9ASTE</name>
<dbReference type="Proteomes" id="UP001188597">
    <property type="component" value="Unassembled WGS sequence"/>
</dbReference>
<organism evidence="1 2">
    <name type="scientific">Escallonia herrerae</name>
    <dbReference type="NCBI Taxonomy" id="1293975"/>
    <lineage>
        <taxon>Eukaryota</taxon>
        <taxon>Viridiplantae</taxon>
        <taxon>Streptophyta</taxon>
        <taxon>Embryophyta</taxon>
        <taxon>Tracheophyta</taxon>
        <taxon>Spermatophyta</taxon>
        <taxon>Magnoliopsida</taxon>
        <taxon>eudicotyledons</taxon>
        <taxon>Gunneridae</taxon>
        <taxon>Pentapetalae</taxon>
        <taxon>asterids</taxon>
        <taxon>campanulids</taxon>
        <taxon>Escalloniales</taxon>
        <taxon>Escalloniaceae</taxon>
        <taxon>Escallonia</taxon>
    </lineage>
</organism>
<sequence length="137" mass="15537">MKEGTSINDHLKVILDLQNIDIKIEDDDQALLLLHSFPLSYEHLVNTLLYWKGIISLEEVEAVIISQLLKDFWAEANTAAYLINRSPSTDLKYGYVDMVAYAVSVAKGIKVEEPITYKEAIKSTKSVQWIVLDEIPL</sequence>
<accession>A0AA88VB49</accession>
<keyword evidence="2" id="KW-1185">Reference proteome</keyword>
<evidence type="ECO:0000313" key="1">
    <source>
        <dbReference type="EMBL" id="KAK3005451.1"/>
    </source>
</evidence>
<protein>
    <submittedName>
        <fullName evidence="1">Uncharacterized protein</fullName>
    </submittedName>
</protein>
<proteinExistence type="predicted"/>
<evidence type="ECO:0000313" key="2">
    <source>
        <dbReference type="Proteomes" id="UP001188597"/>
    </source>
</evidence>
<gene>
    <name evidence="1" type="ORF">RJ639_015620</name>
</gene>
<dbReference type="EMBL" id="JAVXUP010002129">
    <property type="protein sequence ID" value="KAK3005451.1"/>
    <property type="molecule type" value="Genomic_DNA"/>
</dbReference>
<reference evidence="1" key="1">
    <citation type="submission" date="2022-12" db="EMBL/GenBank/DDBJ databases">
        <title>Draft genome assemblies for two species of Escallonia (Escalloniales).</title>
        <authorList>
            <person name="Chanderbali A."/>
            <person name="Dervinis C."/>
            <person name="Anghel I."/>
            <person name="Soltis D."/>
            <person name="Soltis P."/>
            <person name="Zapata F."/>
        </authorList>
    </citation>
    <scope>NUCLEOTIDE SEQUENCE</scope>
    <source>
        <strain evidence="1">UCBG64.0493</strain>
        <tissue evidence="1">Leaf</tissue>
    </source>
</reference>
<comment type="caution">
    <text evidence="1">The sequence shown here is derived from an EMBL/GenBank/DDBJ whole genome shotgun (WGS) entry which is preliminary data.</text>
</comment>
<dbReference type="Pfam" id="PF14223">
    <property type="entry name" value="Retrotran_gag_2"/>
    <property type="match status" value="1"/>
</dbReference>
<dbReference type="AlphaFoldDB" id="A0AA88VB49"/>